<dbReference type="PANTHER" id="PTHR45436:SF5">
    <property type="entry name" value="SENSOR HISTIDINE KINASE TRCS"/>
    <property type="match status" value="1"/>
</dbReference>
<dbReference type="SMART" id="SM00304">
    <property type="entry name" value="HAMP"/>
    <property type="match status" value="1"/>
</dbReference>
<evidence type="ECO:0000259" key="12">
    <source>
        <dbReference type="PROSITE" id="PS50109"/>
    </source>
</evidence>
<dbReference type="Gene3D" id="6.10.340.10">
    <property type="match status" value="1"/>
</dbReference>
<sequence length="429" mass="45272">MAIVTSVAVAAVVLACAAGAYWISSREVYRSLDLGLIREATALQLQLHAGKDLGDGTECATLASPACFEVLDTVDEKPVVLPEPVGVDAVIRGESDPFLTNIDLMGLPGRMYVTPLLDGGALLVAVRADQQFRALDRIARFLALLCGAGIVISAALGYAVARYTLRPVTRLSREAQLVAKERDPSREIVVDGSDELARLGESMNTMLRALDDSLRAQRQLVSDASHELRTPLTGIIANAELLARGDGLTEEQRTRVRAALARSTADMRTLIDDIVDLAQGSEPDIATEDVAFDGVVAEVVEAARAHWPEIDFRVSVGAHTVHGTRARLAKLVSNLVDNAAKFSGAGGAVDITLADGVLTVRDHGSGIDEADLGLVFERFYRSARSRGTAGSGLGLAMAQQIARAHGAVITAANAPDGGALFTVRLPPSP</sequence>
<dbReference type="AlphaFoldDB" id="A0A1H7JDL8"/>
<evidence type="ECO:0000313" key="15">
    <source>
        <dbReference type="Proteomes" id="UP000198677"/>
    </source>
</evidence>
<gene>
    <name evidence="14" type="ORF">SAMN05444583_103151</name>
</gene>
<dbReference type="GO" id="GO:0000155">
    <property type="term" value="F:phosphorelay sensor kinase activity"/>
    <property type="evidence" value="ECO:0007669"/>
    <property type="project" value="InterPro"/>
</dbReference>
<keyword evidence="10 11" id="KW-0472">Membrane</keyword>
<evidence type="ECO:0000313" key="14">
    <source>
        <dbReference type="EMBL" id="SEK72739.1"/>
    </source>
</evidence>
<dbReference type="OrthoDB" id="9786919at2"/>
<dbReference type="PROSITE" id="PS50109">
    <property type="entry name" value="HIS_KIN"/>
    <property type="match status" value="1"/>
</dbReference>
<dbReference type="InterPro" id="IPR050428">
    <property type="entry name" value="TCS_sensor_his_kinase"/>
</dbReference>
<dbReference type="Gene3D" id="1.10.287.130">
    <property type="match status" value="1"/>
</dbReference>
<dbReference type="InterPro" id="IPR036097">
    <property type="entry name" value="HisK_dim/P_sf"/>
</dbReference>
<feature type="domain" description="HAMP" evidence="13">
    <location>
        <begin position="162"/>
        <end position="215"/>
    </location>
</feature>
<dbReference type="InterPro" id="IPR003594">
    <property type="entry name" value="HATPase_dom"/>
</dbReference>
<dbReference type="Proteomes" id="UP000198677">
    <property type="component" value="Unassembled WGS sequence"/>
</dbReference>
<evidence type="ECO:0000256" key="8">
    <source>
        <dbReference type="ARBA" id="ARBA00022989"/>
    </source>
</evidence>
<evidence type="ECO:0000256" key="10">
    <source>
        <dbReference type="ARBA" id="ARBA00023136"/>
    </source>
</evidence>
<comment type="subcellular location">
    <subcellularLocation>
        <location evidence="2">Cell membrane</location>
    </subcellularLocation>
</comment>
<evidence type="ECO:0000259" key="13">
    <source>
        <dbReference type="PROSITE" id="PS50885"/>
    </source>
</evidence>
<proteinExistence type="predicted"/>
<dbReference type="SMART" id="SM00388">
    <property type="entry name" value="HisKA"/>
    <property type="match status" value="1"/>
</dbReference>
<dbReference type="SUPFAM" id="SSF158472">
    <property type="entry name" value="HAMP domain-like"/>
    <property type="match status" value="1"/>
</dbReference>
<dbReference type="InterPro" id="IPR005467">
    <property type="entry name" value="His_kinase_dom"/>
</dbReference>
<dbReference type="CDD" id="cd00082">
    <property type="entry name" value="HisKA"/>
    <property type="match status" value="1"/>
</dbReference>
<evidence type="ECO:0000256" key="11">
    <source>
        <dbReference type="SAM" id="Phobius"/>
    </source>
</evidence>
<dbReference type="EMBL" id="FOAW01000003">
    <property type="protein sequence ID" value="SEK72739.1"/>
    <property type="molecule type" value="Genomic_DNA"/>
</dbReference>
<feature type="domain" description="Histidine kinase" evidence="12">
    <location>
        <begin position="223"/>
        <end position="429"/>
    </location>
</feature>
<dbReference type="CDD" id="cd06225">
    <property type="entry name" value="HAMP"/>
    <property type="match status" value="1"/>
</dbReference>
<dbReference type="Pfam" id="PF02518">
    <property type="entry name" value="HATPase_c"/>
    <property type="match status" value="1"/>
</dbReference>
<dbReference type="Gene3D" id="3.30.565.10">
    <property type="entry name" value="Histidine kinase-like ATPase, C-terminal domain"/>
    <property type="match status" value="1"/>
</dbReference>
<evidence type="ECO:0000256" key="5">
    <source>
        <dbReference type="ARBA" id="ARBA00022679"/>
    </source>
</evidence>
<dbReference type="PRINTS" id="PR00344">
    <property type="entry name" value="BCTRLSENSOR"/>
</dbReference>
<keyword evidence="5" id="KW-0808">Transferase</keyword>
<evidence type="ECO:0000256" key="9">
    <source>
        <dbReference type="ARBA" id="ARBA00023012"/>
    </source>
</evidence>
<dbReference type="Pfam" id="PF00512">
    <property type="entry name" value="HisKA"/>
    <property type="match status" value="1"/>
</dbReference>
<evidence type="ECO:0000256" key="4">
    <source>
        <dbReference type="ARBA" id="ARBA00022553"/>
    </source>
</evidence>
<keyword evidence="8 11" id="KW-1133">Transmembrane helix</keyword>
<dbReference type="PANTHER" id="PTHR45436">
    <property type="entry name" value="SENSOR HISTIDINE KINASE YKOH"/>
    <property type="match status" value="1"/>
</dbReference>
<dbReference type="InterPro" id="IPR003661">
    <property type="entry name" value="HisK_dim/P_dom"/>
</dbReference>
<dbReference type="SUPFAM" id="SSF55874">
    <property type="entry name" value="ATPase domain of HSP90 chaperone/DNA topoisomerase II/histidine kinase"/>
    <property type="match status" value="1"/>
</dbReference>
<keyword evidence="6 11" id="KW-0812">Transmembrane</keyword>
<reference evidence="15" key="1">
    <citation type="submission" date="2016-10" db="EMBL/GenBank/DDBJ databases">
        <authorList>
            <person name="Varghese N."/>
            <person name="Submissions S."/>
        </authorList>
    </citation>
    <scope>NUCLEOTIDE SEQUENCE [LARGE SCALE GENOMIC DNA]</scope>
    <source>
        <strain evidence="15">DSM 44675</strain>
    </source>
</reference>
<evidence type="ECO:0000256" key="7">
    <source>
        <dbReference type="ARBA" id="ARBA00022777"/>
    </source>
</evidence>
<accession>A0A1H7JDL8</accession>
<comment type="catalytic activity">
    <reaction evidence="1">
        <text>ATP + protein L-histidine = ADP + protein N-phospho-L-histidine.</text>
        <dbReference type="EC" id="2.7.13.3"/>
    </reaction>
</comment>
<dbReference type="PROSITE" id="PS50885">
    <property type="entry name" value="HAMP"/>
    <property type="match status" value="1"/>
</dbReference>
<evidence type="ECO:0000256" key="1">
    <source>
        <dbReference type="ARBA" id="ARBA00000085"/>
    </source>
</evidence>
<feature type="transmembrane region" description="Helical" evidence="11">
    <location>
        <begin position="109"/>
        <end position="126"/>
    </location>
</feature>
<protein>
    <recommendedName>
        <fullName evidence="3">histidine kinase</fullName>
        <ecNumber evidence="3">2.7.13.3</ecNumber>
    </recommendedName>
</protein>
<evidence type="ECO:0000256" key="6">
    <source>
        <dbReference type="ARBA" id="ARBA00022692"/>
    </source>
</evidence>
<name>A0A1H7JDL8_9NOCA</name>
<dbReference type="RefSeq" id="WP_072750296.1">
    <property type="nucleotide sequence ID" value="NZ_FOAW01000003.1"/>
</dbReference>
<organism evidence="14 15">
    <name type="scientific">Rhodococcus maanshanensis</name>
    <dbReference type="NCBI Taxonomy" id="183556"/>
    <lineage>
        <taxon>Bacteria</taxon>
        <taxon>Bacillati</taxon>
        <taxon>Actinomycetota</taxon>
        <taxon>Actinomycetes</taxon>
        <taxon>Mycobacteriales</taxon>
        <taxon>Nocardiaceae</taxon>
        <taxon>Rhodococcus</taxon>
    </lineage>
</organism>
<dbReference type="EC" id="2.7.13.3" evidence="3"/>
<evidence type="ECO:0000256" key="2">
    <source>
        <dbReference type="ARBA" id="ARBA00004236"/>
    </source>
</evidence>
<dbReference type="GO" id="GO:0005886">
    <property type="term" value="C:plasma membrane"/>
    <property type="evidence" value="ECO:0007669"/>
    <property type="project" value="UniProtKB-SubCell"/>
</dbReference>
<keyword evidence="15" id="KW-1185">Reference proteome</keyword>
<feature type="transmembrane region" description="Helical" evidence="11">
    <location>
        <begin position="138"/>
        <end position="161"/>
    </location>
</feature>
<keyword evidence="9" id="KW-0902">Two-component regulatory system</keyword>
<dbReference type="SUPFAM" id="SSF47384">
    <property type="entry name" value="Homodimeric domain of signal transducing histidine kinase"/>
    <property type="match status" value="1"/>
</dbReference>
<dbReference type="InterPro" id="IPR003660">
    <property type="entry name" value="HAMP_dom"/>
</dbReference>
<keyword evidence="7 14" id="KW-0418">Kinase</keyword>
<keyword evidence="4" id="KW-0597">Phosphoprotein</keyword>
<dbReference type="Pfam" id="PF00672">
    <property type="entry name" value="HAMP"/>
    <property type="match status" value="1"/>
</dbReference>
<dbReference type="SMART" id="SM00387">
    <property type="entry name" value="HATPase_c"/>
    <property type="match status" value="1"/>
</dbReference>
<dbReference type="InterPro" id="IPR004358">
    <property type="entry name" value="Sig_transdc_His_kin-like_C"/>
</dbReference>
<evidence type="ECO:0000256" key="3">
    <source>
        <dbReference type="ARBA" id="ARBA00012438"/>
    </source>
</evidence>
<dbReference type="CDD" id="cd00075">
    <property type="entry name" value="HATPase"/>
    <property type="match status" value="1"/>
</dbReference>
<dbReference type="InterPro" id="IPR036890">
    <property type="entry name" value="HATPase_C_sf"/>
</dbReference>